<comment type="subcellular location">
    <subcellularLocation>
        <location evidence="1">Membrane</location>
        <topology evidence="1">Single-pass membrane protein</topology>
    </subcellularLocation>
</comment>
<dbReference type="InterPro" id="IPR009432">
    <property type="entry name" value="DUF1075"/>
</dbReference>
<keyword evidence="5 7" id="KW-0472">Membrane</keyword>
<dbReference type="EMBL" id="OW240920">
    <property type="protein sequence ID" value="CAH2315246.1"/>
    <property type="molecule type" value="Genomic_DNA"/>
</dbReference>
<dbReference type="AlphaFoldDB" id="A0AAD1T4P8"/>
<comment type="similarity">
    <text evidence="2">Belongs to the UPF0389 family.</text>
</comment>
<evidence type="ECO:0000313" key="8">
    <source>
        <dbReference type="EMBL" id="CAH2315246.1"/>
    </source>
</evidence>
<evidence type="ECO:0000313" key="9">
    <source>
        <dbReference type="Proteomes" id="UP001295444"/>
    </source>
</evidence>
<sequence>MHTMSKLGSISFKTLIRGVYPARCSTPKTIQTRQYCQNVNVPKAQVTETLSGQHLFRNQRKPTNFDKKVLVWGGRYKKAEDIPAYVSCEVLSAARNNVRIKTCMAMILGTIIGCIIMVISGKKALKEDNTLLQRNIERKAKLREQAAQEQMSSIKNH</sequence>
<organism evidence="8 9">
    <name type="scientific">Pelobates cultripes</name>
    <name type="common">Western spadefoot toad</name>
    <dbReference type="NCBI Taxonomy" id="61616"/>
    <lineage>
        <taxon>Eukaryota</taxon>
        <taxon>Metazoa</taxon>
        <taxon>Chordata</taxon>
        <taxon>Craniata</taxon>
        <taxon>Vertebrata</taxon>
        <taxon>Euteleostomi</taxon>
        <taxon>Amphibia</taxon>
        <taxon>Batrachia</taxon>
        <taxon>Anura</taxon>
        <taxon>Pelobatoidea</taxon>
        <taxon>Pelobatidae</taxon>
        <taxon>Pelobates</taxon>
    </lineage>
</organism>
<accession>A0AAD1T4P8</accession>
<reference evidence="8" key="1">
    <citation type="submission" date="2022-03" db="EMBL/GenBank/DDBJ databases">
        <authorList>
            <person name="Alioto T."/>
            <person name="Alioto T."/>
            <person name="Gomez Garrido J."/>
        </authorList>
    </citation>
    <scope>NUCLEOTIDE SEQUENCE</scope>
</reference>
<keyword evidence="3 7" id="KW-0812">Transmembrane</keyword>
<dbReference type="PANTHER" id="PTHR13674:SF6">
    <property type="entry name" value="PROTEIN FAM162B"/>
    <property type="match status" value="1"/>
</dbReference>
<dbReference type="PANTHER" id="PTHR13674">
    <property type="entry name" value="GROWTH AND TRANSFORMATION-DEPENDENT PROTEIN"/>
    <property type="match status" value="1"/>
</dbReference>
<dbReference type="GO" id="GO:0005739">
    <property type="term" value="C:mitochondrion"/>
    <property type="evidence" value="ECO:0007669"/>
    <property type="project" value="TreeGrafter"/>
</dbReference>
<evidence type="ECO:0000256" key="7">
    <source>
        <dbReference type="SAM" id="Phobius"/>
    </source>
</evidence>
<dbReference type="Proteomes" id="UP001295444">
    <property type="component" value="Chromosome 09"/>
</dbReference>
<gene>
    <name evidence="8" type="ORF">PECUL_23A046715</name>
</gene>
<proteinExistence type="inferred from homology"/>
<evidence type="ECO:0000256" key="5">
    <source>
        <dbReference type="ARBA" id="ARBA00023136"/>
    </source>
</evidence>
<evidence type="ECO:0000256" key="6">
    <source>
        <dbReference type="SAM" id="Coils"/>
    </source>
</evidence>
<dbReference type="GO" id="GO:0071456">
    <property type="term" value="P:cellular response to hypoxia"/>
    <property type="evidence" value="ECO:0007669"/>
    <property type="project" value="TreeGrafter"/>
</dbReference>
<protein>
    <submittedName>
        <fullName evidence="8">FAM162B, partial</fullName>
    </submittedName>
</protein>
<keyword evidence="6" id="KW-0175">Coiled coil</keyword>
<keyword evidence="4 7" id="KW-1133">Transmembrane helix</keyword>
<dbReference type="GO" id="GO:0051402">
    <property type="term" value="P:neuron apoptotic process"/>
    <property type="evidence" value="ECO:0007669"/>
    <property type="project" value="TreeGrafter"/>
</dbReference>
<evidence type="ECO:0000256" key="1">
    <source>
        <dbReference type="ARBA" id="ARBA00004167"/>
    </source>
</evidence>
<evidence type="ECO:0000256" key="3">
    <source>
        <dbReference type="ARBA" id="ARBA00022692"/>
    </source>
</evidence>
<feature type="transmembrane region" description="Helical" evidence="7">
    <location>
        <begin position="103"/>
        <end position="121"/>
    </location>
</feature>
<dbReference type="Pfam" id="PF06388">
    <property type="entry name" value="DUF1075"/>
    <property type="match status" value="1"/>
</dbReference>
<dbReference type="GO" id="GO:0016020">
    <property type="term" value="C:membrane"/>
    <property type="evidence" value="ECO:0007669"/>
    <property type="project" value="UniProtKB-SubCell"/>
</dbReference>
<dbReference type="GO" id="GO:0090200">
    <property type="term" value="P:positive regulation of release of cytochrome c from mitochondria"/>
    <property type="evidence" value="ECO:0007669"/>
    <property type="project" value="TreeGrafter"/>
</dbReference>
<evidence type="ECO:0000256" key="4">
    <source>
        <dbReference type="ARBA" id="ARBA00022989"/>
    </source>
</evidence>
<name>A0AAD1T4P8_PELCU</name>
<feature type="coiled-coil region" evidence="6">
    <location>
        <begin position="122"/>
        <end position="149"/>
    </location>
</feature>
<evidence type="ECO:0000256" key="2">
    <source>
        <dbReference type="ARBA" id="ARBA00007363"/>
    </source>
</evidence>
<keyword evidence="9" id="KW-1185">Reference proteome</keyword>